<dbReference type="InterPro" id="IPR001633">
    <property type="entry name" value="EAL_dom"/>
</dbReference>
<feature type="domain" description="PAC" evidence="3">
    <location>
        <begin position="219"/>
        <end position="272"/>
    </location>
</feature>
<evidence type="ECO:0000313" key="6">
    <source>
        <dbReference type="EMBL" id="RKT42852.1"/>
    </source>
</evidence>
<dbReference type="SUPFAM" id="SSF55073">
    <property type="entry name" value="Nucleotide cyclase"/>
    <property type="match status" value="1"/>
</dbReference>
<dbReference type="PANTHER" id="PTHR44757:SF2">
    <property type="entry name" value="BIOFILM ARCHITECTURE MAINTENANCE PROTEIN MBAA"/>
    <property type="match status" value="1"/>
</dbReference>
<dbReference type="InterPro" id="IPR000160">
    <property type="entry name" value="GGDEF_dom"/>
</dbReference>
<organism evidence="6 7">
    <name type="scientific">Thiocapsa rosea</name>
    <dbReference type="NCBI Taxonomy" id="69360"/>
    <lineage>
        <taxon>Bacteria</taxon>
        <taxon>Pseudomonadati</taxon>
        <taxon>Pseudomonadota</taxon>
        <taxon>Gammaproteobacteria</taxon>
        <taxon>Chromatiales</taxon>
        <taxon>Chromatiaceae</taxon>
        <taxon>Thiocapsa</taxon>
    </lineage>
</organism>
<dbReference type="CDD" id="cd01949">
    <property type="entry name" value="GGDEF"/>
    <property type="match status" value="1"/>
</dbReference>
<dbReference type="InterPro" id="IPR043128">
    <property type="entry name" value="Rev_trsase/Diguanyl_cyclase"/>
</dbReference>
<dbReference type="SMART" id="SM00091">
    <property type="entry name" value="PAS"/>
    <property type="match status" value="2"/>
</dbReference>
<dbReference type="SMART" id="SM00267">
    <property type="entry name" value="GGDEF"/>
    <property type="match status" value="1"/>
</dbReference>
<dbReference type="NCBIfam" id="TIGR00254">
    <property type="entry name" value="GGDEF"/>
    <property type="match status" value="1"/>
</dbReference>
<name>A0A495V048_9GAMM</name>
<dbReference type="RefSeq" id="WP_120795525.1">
    <property type="nucleotide sequence ID" value="NZ_RBXL01000001.1"/>
</dbReference>
<evidence type="ECO:0000259" key="2">
    <source>
        <dbReference type="PROSITE" id="PS50112"/>
    </source>
</evidence>
<dbReference type="PROSITE" id="PS50113">
    <property type="entry name" value="PAC"/>
    <property type="match status" value="2"/>
</dbReference>
<proteinExistence type="predicted"/>
<dbReference type="SMART" id="SM00086">
    <property type="entry name" value="PAC"/>
    <property type="match status" value="2"/>
</dbReference>
<dbReference type="SMART" id="SM00052">
    <property type="entry name" value="EAL"/>
    <property type="match status" value="1"/>
</dbReference>
<gene>
    <name evidence="6" type="ORF">BDD21_0148</name>
</gene>
<dbReference type="Gene3D" id="3.20.20.450">
    <property type="entry name" value="EAL domain"/>
    <property type="match status" value="1"/>
</dbReference>
<dbReference type="Pfam" id="PF08447">
    <property type="entry name" value="PAS_3"/>
    <property type="match status" value="1"/>
</dbReference>
<evidence type="ECO:0000259" key="3">
    <source>
        <dbReference type="PROSITE" id="PS50113"/>
    </source>
</evidence>
<keyword evidence="7" id="KW-1185">Reference proteome</keyword>
<dbReference type="EMBL" id="RBXL01000001">
    <property type="protein sequence ID" value="RKT42852.1"/>
    <property type="molecule type" value="Genomic_DNA"/>
</dbReference>
<dbReference type="FunFam" id="3.30.70.270:FF:000001">
    <property type="entry name" value="Diguanylate cyclase domain protein"/>
    <property type="match status" value="1"/>
</dbReference>
<dbReference type="CDD" id="cd00130">
    <property type="entry name" value="PAS"/>
    <property type="match status" value="2"/>
</dbReference>
<dbReference type="AlphaFoldDB" id="A0A495V048"/>
<protein>
    <submittedName>
        <fullName evidence="6">PAS domain S-box-containing protein/diguanylate cyclase (GGDEF)-like protein</fullName>
    </submittedName>
</protein>
<dbReference type="InterPro" id="IPR000700">
    <property type="entry name" value="PAS-assoc_C"/>
</dbReference>
<dbReference type="SUPFAM" id="SSF55785">
    <property type="entry name" value="PYP-like sensor domain (PAS domain)"/>
    <property type="match status" value="2"/>
</dbReference>
<evidence type="ECO:0000313" key="7">
    <source>
        <dbReference type="Proteomes" id="UP000274556"/>
    </source>
</evidence>
<evidence type="ECO:0000256" key="1">
    <source>
        <dbReference type="ARBA" id="ARBA00001946"/>
    </source>
</evidence>
<dbReference type="SUPFAM" id="SSF141868">
    <property type="entry name" value="EAL domain-like"/>
    <property type="match status" value="1"/>
</dbReference>
<dbReference type="Pfam" id="PF00990">
    <property type="entry name" value="GGDEF"/>
    <property type="match status" value="1"/>
</dbReference>
<comment type="cofactor">
    <cofactor evidence="1">
        <name>Mg(2+)</name>
        <dbReference type="ChEBI" id="CHEBI:18420"/>
    </cofactor>
</comment>
<feature type="domain" description="PAC" evidence="3">
    <location>
        <begin position="91"/>
        <end position="142"/>
    </location>
</feature>
<dbReference type="InterPro" id="IPR035965">
    <property type="entry name" value="PAS-like_dom_sf"/>
</dbReference>
<dbReference type="Proteomes" id="UP000274556">
    <property type="component" value="Unassembled WGS sequence"/>
</dbReference>
<dbReference type="GO" id="GO:0003824">
    <property type="term" value="F:catalytic activity"/>
    <property type="evidence" value="ECO:0007669"/>
    <property type="project" value="UniProtKB-ARBA"/>
</dbReference>
<dbReference type="InterPro" id="IPR000014">
    <property type="entry name" value="PAS"/>
</dbReference>
<dbReference type="OrthoDB" id="9812260at2"/>
<feature type="domain" description="GGDEF" evidence="5">
    <location>
        <begin position="304"/>
        <end position="437"/>
    </location>
</feature>
<sequence>MPPEETEQSLTQGSIDTPDEDYRLLIENQTDLVVKVDPEGRFLFVNPSYCRTFGKTKAELLGSTFMPLVHEDDQAATAAAMAKLCQPPYTCIVEQRALTLEGWRWLAWSDTAVLDAEGRVTAIIGVGRDVTERKAAEAALAEATRRLELAVEGGDIGIYDGSVLPFDVTVDARYLAMLGYGVGEIQVDLQSWRQMLHPEDLDRVLTLAEQVTNGELDRFEAEYRMRHRDGHWVWIQDRSRIYERDADGKAMRVAGTHIDITRRKVAELKLAYLVDHDELTGLLNRRGVWQSVQRIHAQGLRSGRPCCLAILDLDHFKLVNDAYGHGVGDAVLKRVSETLLREVRQADWLGRWGGEEFVIALPETNEVQARTGLERIRESVAARPLEINGQEIRVTLSIGFATCHSHESDPRDVLARADMALYHAKNAGRNRVCYDGNDSGVYAVSMAVLVQSALQTARILPAFQPIVDLRDRRVVAEESLARIVAADGRVLAASAFIAIAEQLGLLHRIDSMLLNATAARLKSPGESTECPLLDFVHLSGDLIRHPDILRALTRELDGVCKAANGVLPLVLTLNERQITAETEQVVRALSPLLDLGCKIAVSDYGGDDSSFRFLIHLPVSFIQLDAKLVRLAGESARARSILATIQNTAQDLGVTTIAKQVEDEATLQRLVELGVDWGSGYFFGRPSEPS</sequence>
<dbReference type="Gene3D" id="3.30.450.20">
    <property type="entry name" value="PAS domain"/>
    <property type="match status" value="2"/>
</dbReference>
<evidence type="ECO:0000259" key="5">
    <source>
        <dbReference type="PROSITE" id="PS50887"/>
    </source>
</evidence>
<dbReference type="Pfam" id="PF08448">
    <property type="entry name" value="PAS_4"/>
    <property type="match status" value="1"/>
</dbReference>
<reference evidence="6 7" key="1">
    <citation type="submission" date="2018-10" db="EMBL/GenBank/DDBJ databases">
        <title>Genomic Encyclopedia of Archaeal and Bacterial Type Strains, Phase II (KMG-II): from individual species to whole genera.</title>
        <authorList>
            <person name="Goeker M."/>
        </authorList>
    </citation>
    <scope>NUCLEOTIDE SEQUENCE [LARGE SCALE GENOMIC DNA]</scope>
    <source>
        <strain evidence="6 7">DSM 235</strain>
    </source>
</reference>
<dbReference type="InterPro" id="IPR029787">
    <property type="entry name" value="Nucleotide_cyclase"/>
</dbReference>
<dbReference type="PROSITE" id="PS50883">
    <property type="entry name" value="EAL"/>
    <property type="match status" value="1"/>
</dbReference>
<feature type="domain" description="EAL" evidence="4">
    <location>
        <begin position="443"/>
        <end position="690"/>
    </location>
</feature>
<dbReference type="Pfam" id="PF00563">
    <property type="entry name" value="EAL"/>
    <property type="match status" value="1"/>
</dbReference>
<accession>A0A495V048</accession>
<evidence type="ECO:0000259" key="4">
    <source>
        <dbReference type="PROSITE" id="PS50883"/>
    </source>
</evidence>
<dbReference type="InterPro" id="IPR001610">
    <property type="entry name" value="PAC"/>
</dbReference>
<dbReference type="InterPro" id="IPR013656">
    <property type="entry name" value="PAS_4"/>
</dbReference>
<dbReference type="CDD" id="cd01948">
    <property type="entry name" value="EAL"/>
    <property type="match status" value="1"/>
</dbReference>
<dbReference type="PROSITE" id="PS50887">
    <property type="entry name" value="GGDEF"/>
    <property type="match status" value="1"/>
</dbReference>
<comment type="caution">
    <text evidence="6">The sequence shown here is derived from an EMBL/GenBank/DDBJ whole genome shotgun (WGS) entry which is preliminary data.</text>
</comment>
<dbReference type="InterPro" id="IPR035919">
    <property type="entry name" value="EAL_sf"/>
</dbReference>
<dbReference type="InterPro" id="IPR052155">
    <property type="entry name" value="Biofilm_reg_signaling"/>
</dbReference>
<dbReference type="NCBIfam" id="TIGR00229">
    <property type="entry name" value="sensory_box"/>
    <property type="match status" value="2"/>
</dbReference>
<dbReference type="PROSITE" id="PS50112">
    <property type="entry name" value="PAS"/>
    <property type="match status" value="1"/>
</dbReference>
<dbReference type="InterPro" id="IPR013655">
    <property type="entry name" value="PAS_fold_3"/>
</dbReference>
<feature type="domain" description="PAS" evidence="2">
    <location>
        <begin position="18"/>
        <end position="74"/>
    </location>
</feature>
<dbReference type="Gene3D" id="3.30.70.270">
    <property type="match status" value="1"/>
</dbReference>
<dbReference type="PANTHER" id="PTHR44757">
    <property type="entry name" value="DIGUANYLATE CYCLASE DGCP"/>
    <property type="match status" value="1"/>
</dbReference>